<dbReference type="PROSITE" id="PS01279">
    <property type="entry name" value="PCMT"/>
    <property type="match status" value="1"/>
</dbReference>
<feature type="compositionally biased region" description="Basic and acidic residues" evidence="3">
    <location>
        <begin position="223"/>
        <end position="235"/>
    </location>
</feature>
<organism evidence="4 5">
    <name type="scientific">Bordetella bronchialis</name>
    <dbReference type="NCBI Taxonomy" id="463025"/>
    <lineage>
        <taxon>Bacteria</taxon>
        <taxon>Pseudomonadati</taxon>
        <taxon>Pseudomonadota</taxon>
        <taxon>Betaproteobacteria</taxon>
        <taxon>Burkholderiales</taxon>
        <taxon>Alcaligenaceae</taxon>
        <taxon>Bordetella</taxon>
    </lineage>
</organism>
<dbReference type="InterPro" id="IPR000682">
    <property type="entry name" value="PCMT"/>
</dbReference>
<comment type="catalytic activity">
    <reaction evidence="2">
        <text>[protein]-L-isoaspartate + S-adenosyl-L-methionine = [protein]-L-isoaspartate alpha-methyl ester + S-adenosyl-L-homocysteine</text>
        <dbReference type="Rhea" id="RHEA:12705"/>
        <dbReference type="Rhea" id="RHEA-COMP:12143"/>
        <dbReference type="Rhea" id="RHEA-COMP:12144"/>
        <dbReference type="ChEBI" id="CHEBI:57856"/>
        <dbReference type="ChEBI" id="CHEBI:59789"/>
        <dbReference type="ChEBI" id="CHEBI:90596"/>
        <dbReference type="ChEBI" id="CHEBI:90598"/>
        <dbReference type="EC" id="2.1.1.77"/>
    </reaction>
</comment>
<dbReference type="SUPFAM" id="SSF53335">
    <property type="entry name" value="S-adenosyl-L-methionine-dependent methyltransferases"/>
    <property type="match status" value="1"/>
</dbReference>
<feature type="region of interest" description="Disordered" evidence="3">
    <location>
        <begin position="208"/>
        <end position="273"/>
    </location>
</feature>
<comment type="similarity">
    <text evidence="1 2">Belongs to the methyltransferase superfamily. L-isoaspartyl/D-aspartyl protein methyltransferase family.</text>
</comment>
<reference evidence="4 5" key="1">
    <citation type="submission" date="2016-06" db="EMBL/GenBank/DDBJ databases">
        <title>Complete genome sequences of Bordetella bronchialis and Bordetella flabilis.</title>
        <authorList>
            <person name="LiPuma J.J."/>
            <person name="Spilker T."/>
        </authorList>
    </citation>
    <scope>NUCLEOTIDE SEQUENCE [LARGE SCALE GENOMIC DNA]</scope>
    <source>
        <strain evidence="4 5">AU3182</strain>
    </source>
</reference>
<dbReference type="CDD" id="cd14728">
    <property type="entry name" value="Ere-like"/>
    <property type="match status" value="1"/>
</dbReference>
<dbReference type="RefSeq" id="WP_066344559.1">
    <property type="nucleotide sequence ID" value="NZ_CBCSFJ010000009.1"/>
</dbReference>
<evidence type="ECO:0000256" key="2">
    <source>
        <dbReference type="HAMAP-Rule" id="MF_00090"/>
    </source>
</evidence>
<dbReference type="Gene3D" id="3.40.50.150">
    <property type="entry name" value="Vaccinia Virus protein VP39"/>
    <property type="match status" value="1"/>
</dbReference>
<keyword evidence="2" id="KW-0808">Transferase</keyword>
<dbReference type="InterPro" id="IPR007815">
    <property type="entry name" value="Emycin_Estase"/>
</dbReference>
<keyword evidence="5" id="KW-1185">Reference proteome</keyword>
<dbReference type="InterPro" id="IPR052036">
    <property type="entry name" value="Hydrolase/PRTase-associated"/>
</dbReference>
<sequence>MSDSTAKQRNMVERQLRARGIRDERVLAAMEKVPRHAFVPPPLVEFAYDDAPLPLQSGQTISQPYIVAMMAQAARLQRSDRVLDIGTGSGYAAAVLAELADRIDSVERLPELAEQARATLGSLGYERICVHIGDGTLGWPDAAPFDAILAAAAGPDVPEAWRQQLAIGGRIVMPVGRSRAGQRLVRVTRVGRDEFDEEDLGGVAFVPLVGEQGWPDPSAGDETAARKNDTPAHPDDDTDGPAPPAAAAASAGSPPSRAGRKRRPAASGGDIPPDALSDAIWEAAEALPDIDDALFAPLFDRFADKRVVLLGEASHGTTDFYRARAAITRRLVEAHGFDIVAVEADWPDAAAIDRHVRHRPHAPREEAPFRRFPTWMWRNTDVDAFVEWLHAYNGVLEPGERAGFYGLDLYSMSASIAAVLSYLDRTDPEAASVARERYGCLMPWQKDPRVYARAVASQGFRRCEEAVLGQLRDLLDKRLDYALRDGDNFLDAAQNARLVASAERYYRTLYQGPAQSWNLRDTHMFETLAHLLEARGPASRAVVWAHNSHIGDASATEMGRVRDEINIGQLCRERYGSEAALVGFGTYAGTVAAAEDWDGPMRLMRVRPARPDSYEHIMHRTGQPCFLLDLRPGVHDTLRALLEEPRLQRYIGVTYRPDTELYSHYAEASLSRQYDAYVWFDETAAVTPLPTQPRAGMPETYPFAV</sequence>
<accession>A0ABM6CNM8</accession>
<protein>
    <recommendedName>
        <fullName evidence="2">Protein-L-isoaspartate O-methyltransferase</fullName>
        <ecNumber evidence="2">2.1.1.77</ecNumber>
    </recommendedName>
    <alternativeName>
        <fullName evidence="2">L-isoaspartyl protein carboxyl methyltransferase</fullName>
    </alternativeName>
    <alternativeName>
        <fullName evidence="2">Protein L-isoaspartyl methyltransferase</fullName>
    </alternativeName>
    <alternativeName>
        <fullName evidence="2">Protein-beta-aspartate methyltransferase</fullName>
        <shortName evidence="2">PIMT</shortName>
    </alternativeName>
</protein>
<dbReference type="SUPFAM" id="SSF159501">
    <property type="entry name" value="EreA/ChaN-like"/>
    <property type="match status" value="1"/>
</dbReference>
<dbReference type="EC" id="2.1.1.77" evidence="2"/>
<proteinExistence type="inferred from homology"/>
<evidence type="ECO:0000313" key="4">
    <source>
        <dbReference type="EMBL" id="ANN65564.1"/>
    </source>
</evidence>
<dbReference type="Gene3D" id="3.30.1870.10">
    <property type="entry name" value="EreA-like, domain 2"/>
    <property type="match status" value="1"/>
</dbReference>
<keyword evidence="2" id="KW-0949">S-adenosyl-L-methionine</keyword>
<dbReference type="InterPro" id="IPR029063">
    <property type="entry name" value="SAM-dependent_MTases_sf"/>
</dbReference>
<dbReference type="NCBIfam" id="TIGR00080">
    <property type="entry name" value="pimt"/>
    <property type="match status" value="1"/>
</dbReference>
<dbReference type="CDD" id="cd02440">
    <property type="entry name" value="AdoMet_MTases"/>
    <property type="match status" value="1"/>
</dbReference>
<keyword evidence="2" id="KW-0963">Cytoplasm</keyword>
<dbReference type="Proteomes" id="UP000091897">
    <property type="component" value="Chromosome"/>
</dbReference>
<feature type="compositionally biased region" description="Low complexity" evidence="3">
    <location>
        <begin position="245"/>
        <end position="257"/>
    </location>
</feature>
<evidence type="ECO:0000256" key="3">
    <source>
        <dbReference type="SAM" id="MobiDB-lite"/>
    </source>
</evidence>
<name>A0ABM6CNM8_9BORD</name>
<dbReference type="PANTHER" id="PTHR31299:SF0">
    <property type="entry name" value="ESTERASE, PUTATIVE (AFU_ORTHOLOGUE AFUA_1G05850)-RELATED"/>
    <property type="match status" value="1"/>
</dbReference>
<dbReference type="PANTHER" id="PTHR31299">
    <property type="entry name" value="ESTERASE, PUTATIVE (AFU_ORTHOLOGUE AFUA_1G05850)-RELATED"/>
    <property type="match status" value="1"/>
</dbReference>
<gene>
    <name evidence="2" type="primary">pcm</name>
    <name evidence="4" type="ORF">BAU06_03970</name>
</gene>
<evidence type="ECO:0000256" key="1">
    <source>
        <dbReference type="ARBA" id="ARBA00005369"/>
    </source>
</evidence>
<dbReference type="NCBIfam" id="NF001453">
    <property type="entry name" value="PRK00312.1"/>
    <property type="match status" value="1"/>
</dbReference>
<dbReference type="Pfam" id="PF01135">
    <property type="entry name" value="PCMT"/>
    <property type="match status" value="1"/>
</dbReference>
<feature type="active site" evidence="2">
    <location>
        <position position="62"/>
    </location>
</feature>
<comment type="function">
    <text evidence="2">Catalyzes the methyl esterification of L-isoaspartyl residues in peptides and proteins that result from spontaneous decomposition of normal L-aspartyl and L-asparaginyl residues. It plays a role in the repair and/or degradation of damaged proteins.</text>
</comment>
<comment type="subcellular location">
    <subcellularLocation>
        <location evidence="2">Cytoplasm</location>
    </subcellularLocation>
</comment>
<dbReference type="HAMAP" id="MF_00090">
    <property type="entry name" value="PIMT"/>
    <property type="match status" value="1"/>
</dbReference>
<dbReference type="Pfam" id="PF05139">
    <property type="entry name" value="Erythro_esteras"/>
    <property type="match status" value="1"/>
</dbReference>
<evidence type="ECO:0000313" key="5">
    <source>
        <dbReference type="Proteomes" id="UP000091897"/>
    </source>
</evidence>
<dbReference type="Gene3D" id="3.40.1660.10">
    <property type="entry name" value="EreA-like (biosynthetic domain)"/>
    <property type="match status" value="1"/>
</dbReference>
<dbReference type="EMBL" id="CP016170">
    <property type="protein sequence ID" value="ANN65564.1"/>
    <property type="molecule type" value="Genomic_DNA"/>
</dbReference>
<keyword evidence="2" id="KW-0489">Methyltransferase</keyword>